<dbReference type="AlphaFoldDB" id="A0A2P2PU25"/>
<sequence>MNPDFSPEKQKLNLDTILEMPPPMKQNSSSGKLKSRISRF</sequence>
<evidence type="ECO:0000313" key="2">
    <source>
        <dbReference type="EMBL" id="MBX58242.1"/>
    </source>
</evidence>
<feature type="compositionally biased region" description="Basic and acidic residues" evidence="1">
    <location>
        <begin position="1"/>
        <end position="12"/>
    </location>
</feature>
<dbReference type="EMBL" id="GGEC01077758">
    <property type="protein sequence ID" value="MBX58242.1"/>
    <property type="molecule type" value="Transcribed_RNA"/>
</dbReference>
<reference evidence="2" key="1">
    <citation type="submission" date="2018-02" db="EMBL/GenBank/DDBJ databases">
        <title>Rhizophora mucronata_Transcriptome.</title>
        <authorList>
            <person name="Meera S.P."/>
            <person name="Sreeshan A."/>
            <person name="Augustine A."/>
        </authorList>
    </citation>
    <scope>NUCLEOTIDE SEQUENCE</scope>
    <source>
        <tissue evidence="2">Leaf</tissue>
    </source>
</reference>
<evidence type="ECO:0000256" key="1">
    <source>
        <dbReference type="SAM" id="MobiDB-lite"/>
    </source>
</evidence>
<name>A0A2P2PU25_RHIMU</name>
<protein>
    <submittedName>
        <fullName evidence="2">Uncharacterized protein</fullName>
    </submittedName>
</protein>
<accession>A0A2P2PU25</accession>
<organism evidence="2">
    <name type="scientific">Rhizophora mucronata</name>
    <name type="common">Asiatic mangrove</name>
    <dbReference type="NCBI Taxonomy" id="61149"/>
    <lineage>
        <taxon>Eukaryota</taxon>
        <taxon>Viridiplantae</taxon>
        <taxon>Streptophyta</taxon>
        <taxon>Embryophyta</taxon>
        <taxon>Tracheophyta</taxon>
        <taxon>Spermatophyta</taxon>
        <taxon>Magnoliopsida</taxon>
        <taxon>eudicotyledons</taxon>
        <taxon>Gunneridae</taxon>
        <taxon>Pentapetalae</taxon>
        <taxon>rosids</taxon>
        <taxon>fabids</taxon>
        <taxon>Malpighiales</taxon>
        <taxon>Rhizophoraceae</taxon>
        <taxon>Rhizophora</taxon>
    </lineage>
</organism>
<feature type="region of interest" description="Disordered" evidence="1">
    <location>
        <begin position="1"/>
        <end position="40"/>
    </location>
</feature>
<proteinExistence type="predicted"/>